<feature type="compositionally biased region" description="Pro residues" evidence="1">
    <location>
        <begin position="139"/>
        <end position="155"/>
    </location>
</feature>
<feature type="region of interest" description="Disordered" evidence="1">
    <location>
        <begin position="125"/>
        <end position="156"/>
    </location>
</feature>
<feature type="chain" id="PRO_5045713826" description="Alginate export domain-containing protein" evidence="2">
    <location>
        <begin position="22"/>
        <end position="678"/>
    </location>
</feature>
<evidence type="ECO:0000313" key="3">
    <source>
        <dbReference type="EMBL" id="GLH66220.1"/>
    </source>
</evidence>
<reference evidence="3" key="1">
    <citation type="journal article" date="2023" name="Antonie Van Leeuwenhoek">
        <title>Mesoterricola silvestris gen. nov., sp. nov., Mesoterricola sediminis sp. nov., Geothrix oryzae sp. nov., Geothrix edaphica sp. nov., Geothrix rubra sp. nov., and Geothrix limicola sp. nov., six novel members of Acidobacteriota isolated from soils.</title>
        <authorList>
            <person name="Itoh H."/>
            <person name="Sugisawa Y."/>
            <person name="Mise K."/>
            <person name="Xu Z."/>
            <person name="Kuniyasu M."/>
            <person name="Ushijima N."/>
            <person name="Kawano K."/>
            <person name="Kobayashi E."/>
            <person name="Shiratori Y."/>
            <person name="Masuda Y."/>
            <person name="Senoo K."/>
        </authorList>
    </citation>
    <scope>NUCLEOTIDE SEQUENCE</scope>
    <source>
        <strain evidence="3">Red802</strain>
    </source>
</reference>
<dbReference type="Proteomes" id="UP001165044">
    <property type="component" value="Unassembled WGS sequence"/>
</dbReference>
<organism evidence="3 4">
    <name type="scientific">Geothrix edaphica</name>
    <dbReference type="NCBI Taxonomy" id="2927976"/>
    <lineage>
        <taxon>Bacteria</taxon>
        <taxon>Pseudomonadati</taxon>
        <taxon>Acidobacteriota</taxon>
        <taxon>Holophagae</taxon>
        <taxon>Holophagales</taxon>
        <taxon>Holophagaceae</taxon>
        <taxon>Geothrix</taxon>
    </lineage>
</organism>
<evidence type="ECO:0000256" key="2">
    <source>
        <dbReference type="SAM" id="SignalP"/>
    </source>
</evidence>
<dbReference type="RefSeq" id="WP_285606298.1">
    <property type="nucleotide sequence ID" value="NZ_BSDC01000001.1"/>
</dbReference>
<comment type="caution">
    <text evidence="3">The sequence shown here is derived from an EMBL/GenBank/DDBJ whole genome shotgun (WGS) entry which is preliminary data.</text>
</comment>
<dbReference type="EMBL" id="BSDC01000001">
    <property type="protein sequence ID" value="GLH66220.1"/>
    <property type="molecule type" value="Genomic_DNA"/>
</dbReference>
<evidence type="ECO:0008006" key="5">
    <source>
        <dbReference type="Google" id="ProtNLM"/>
    </source>
</evidence>
<sequence length="678" mass="71218">MIDRSLRTFVLATATAATAVAAGDGFELKPPAAPGAPLQGTATAPAGTEWVVVFYRVAGEEEFSSFNLDVGPDGTSYAGQLQGAFPSGAKLEYYAALRTPAGIKYLPREAPAAFASLQLPGTPVAPAGGAAAQAQAEPVPGPGSGPGPGNPPPAHGPIYVDGAFERVAHHQNPVPGEQRNVASGQIRFAYQKDEDGRQVLLNARVVYTNQPFGNQTRWSLGDLQAAYAAGGHKVQVGDMVVQESELTLGGAGRRGLDYTYAGQPLGAHLFALNTQAHAGTEGLAWPVKGSEVYGGSLGYGWLNGNLRAKVVFLSGKDDPATATNLVSAYAPTVRDGSTGSLVLDGRFFDSRLAVSGEYARSLFTKDLLNEAPHLADQAWRLSGFWADGPFSAQLGYRDVGRDFGTVGVAFFVGDRRTLNGSLGFNRATWSLSATAIDERTNPTGQPGLDQAWSQSQSLDARVGLTQALFWRVGLRQARQEAELISNPLIPFSNSTRSGLTTGFDLMLPPASSLAFNAQFDRLRAEGASDTRGTSTTFSLGGSLAVGQRVRVSPNLSWSRTLNDPGDQKTTMENAFLNADFALVPGILGFLLNGGMSRTVLVTGEVMENSVAEGTLRFFLDTFLKGRGRASLGLKGRYTHAPALAALARGGATGTPTPATTAAAMANDNQVSILLNISY</sequence>
<feature type="signal peptide" evidence="2">
    <location>
        <begin position="1"/>
        <end position="21"/>
    </location>
</feature>
<proteinExistence type="predicted"/>
<name>A0ABQ5PUU9_9BACT</name>
<keyword evidence="2" id="KW-0732">Signal</keyword>
<accession>A0ABQ5PUU9</accession>
<evidence type="ECO:0000313" key="4">
    <source>
        <dbReference type="Proteomes" id="UP001165044"/>
    </source>
</evidence>
<keyword evidence="4" id="KW-1185">Reference proteome</keyword>
<protein>
    <recommendedName>
        <fullName evidence="5">Alginate export domain-containing protein</fullName>
    </recommendedName>
</protein>
<gene>
    <name evidence="3" type="ORF">GETHED_05840</name>
</gene>
<evidence type="ECO:0000256" key="1">
    <source>
        <dbReference type="SAM" id="MobiDB-lite"/>
    </source>
</evidence>
<feature type="compositionally biased region" description="Low complexity" evidence="1">
    <location>
        <begin position="125"/>
        <end position="138"/>
    </location>
</feature>